<name>A0A5N6XFA8_9EURO</name>
<keyword evidence="2" id="KW-1185">Reference proteome</keyword>
<dbReference type="EMBL" id="ML741767">
    <property type="protein sequence ID" value="KAE8331925.1"/>
    <property type="molecule type" value="Genomic_DNA"/>
</dbReference>
<accession>A0A5N6XFA8</accession>
<organism evidence="1 2">
    <name type="scientific">Aspergillus sergii</name>
    <dbReference type="NCBI Taxonomy" id="1034303"/>
    <lineage>
        <taxon>Eukaryota</taxon>
        <taxon>Fungi</taxon>
        <taxon>Dikarya</taxon>
        <taxon>Ascomycota</taxon>
        <taxon>Pezizomycotina</taxon>
        <taxon>Eurotiomycetes</taxon>
        <taxon>Eurotiomycetidae</taxon>
        <taxon>Eurotiales</taxon>
        <taxon>Aspergillaceae</taxon>
        <taxon>Aspergillus</taxon>
        <taxon>Aspergillus subgen. Circumdati</taxon>
    </lineage>
</organism>
<reference evidence="2" key="1">
    <citation type="submission" date="2019-04" db="EMBL/GenBank/DDBJ databases">
        <title>Friends and foes A comparative genomics studyof 23 Aspergillus species from section Flavi.</title>
        <authorList>
            <consortium name="DOE Joint Genome Institute"/>
            <person name="Kjaerbolling I."/>
            <person name="Vesth T."/>
            <person name="Frisvad J.C."/>
            <person name="Nybo J.L."/>
            <person name="Theobald S."/>
            <person name="Kildgaard S."/>
            <person name="Isbrandt T."/>
            <person name="Kuo A."/>
            <person name="Sato A."/>
            <person name="Lyhne E.K."/>
            <person name="Kogle M.E."/>
            <person name="Wiebenga A."/>
            <person name="Kun R.S."/>
            <person name="Lubbers R.J."/>
            <person name="Makela M.R."/>
            <person name="Barry K."/>
            <person name="Chovatia M."/>
            <person name="Clum A."/>
            <person name="Daum C."/>
            <person name="Haridas S."/>
            <person name="He G."/>
            <person name="LaButti K."/>
            <person name="Lipzen A."/>
            <person name="Mondo S."/>
            <person name="Riley R."/>
            <person name="Salamov A."/>
            <person name="Simmons B.A."/>
            <person name="Magnuson J.K."/>
            <person name="Henrissat B."/>
            <person name="Mortensen U.H."/>
            <person name="Larsen T.O."/>
            <person name="Devries R.P."/>
            <person name="Grigoriev I.V."/>
            <person name="Machida M."/>
            <person name="Baker S.E."/>
            <person name="Andersen M.R."/>
        </authorList>
    </citation>
    <scope>NUCLEOTIDE SEQUENCE [LARGE SCALE GENOMIC DNA]</scope>
    <source>
        <strain evidence="2">CBS 130017</strain>
    </source>
</reference>
<proteinExistence type="predicted"/>
<dbReference type="AlphaFoldDB" id="A0A5N6XFA8"/>
<gene>
    <name evidence="1" type="ORF">BDV39DRAFT_200582</name>
</gene>
<sequence>MGHTHQCPLSEPIVISDRYDLEGDLPQVYQLRSFSSYSTPKQLQNAVKLIHDQLEQNDWQGNQWLVIKELYTNDQPALREFFQIDSPQNVANGLEGSTGSLGLLNALRLEEDRQSYPWGYRAHAFLLEVTKRSGKWPEVLTKPARTLLKMIEAWFFEVPSAENCRRLQGKRIVHWALPADLLATLTHFMDGIGAHQRFNESCEVEYPTAL</sequence>
<evidence type="ECO:0000313" key="1">
    <source>
        <dbReference type="EMBL" id="KAE8331925.1"/>
    </source>
</evidence>
<protein>
    <submittedName>
        <fullName evidence="1">Uncharacterized protein</fullName>
    </submittedName>
</protein>
<evidence type="ECO:0000313" key="2">
    <source>
        <dbReference type="Proteomes" id="UP000325945"/>
    </source>
</evidence>
<dbReference type="Proteomes" id="UP000325945">
    <property type="component" value="Unassembled WGS sequence"/>
</dbReference>